<sequence length="83" mass="8846">MSSVKVSAVADGSDEVAFCNLAEVSDTDPGYGFHAVYCSANPPHSIDSHALTGISSLHFSLENPLMQPQLSWSSPSRPSMIQH</sequence>
<evidence type="ECO:0000313" key="2">
    <source>
        <dbReference type="Proteomes" id="UP001558613"/>
    </source>
</evidence>
<gene>
    <name evidence="1" type="ORF">QQF64_003202</name>
</gene>
<reference evidence="1 2" key="1">
    <citation type="submission" date="2023-09" db="EMBL/GenBank/DDBJ databases">
        <authorList>
            <person name="Wang M."/>
        </authorList>
    </citation>
    <scope>NUCLEOTIDE SEQUENCE [LARGE SCALE GENOMIC DNA]</scope>
    <source>
        <strain evidence="1">GT-2023</strain>
        <tissue evidence="1">Liver</tissue>
    </source>
</reference>
<protein>
    <submittedName>
        <fullName evidence="1">Uncharacterized protein</fullName>
    </submittedName>
</protein>
<organism evidence="1 2">
    <name type="scientific">Cirrhinus molitorella</name>
    <name type="common">mud carp</name>
    <dbReference type="NCBI Taxonomy" id="172907"/>
    <lineage>
        <taxon>Eukaryota</taxon>
        <taxon>Metazoa</taxon>
        <taxon>Chordata</taxon>
        <taxon>Craniata</taxon>
        <taxon>Vertebrata</taxon>
        <taxon>Euteleostomi</taxon>
        <taxon>Actinopterygii</taxon>
        <taxon>Neopterygii</taxon>
        <taxon>Teleostei</taxon>
        <taxon>Ostariophysi</taxon>
        <taxon>Cypriniformes</taxon>
        <taxon>Cyprinidae</taxon>
        <taxon>Labeoninae</taxon>
        <taxon>Labeonini</taxon>
        <taxon>Cirrhinus</taxon>
    </lineage>
</organism>
<name>A0ABR3MJD4_9TELE</name>
<keyword evidence="2" id="KW-1185">Reference proteome</keyword>
<comment type="caution">
    <text evidence="1">The sequence shown here is derived from an EMBL/GenBank/DDBJ whole genome shotgun (WGS) entry which is preliminary data.</text>
</comment>
<accession>A0ABR3MJD4</accession>
<dbReference type="Proteomes" id="UP001558613">
    <property type="component" value="Unassembled WGS sequence"/>
</dbReference>
<proteinExistence type="predicted"/>
<evidence type="ECO:0000313" key="1">
    <source>
        <dbReference type="EMBL" id="KAL1265175.1"/>
    </source>
</evidence>
<dbReference type="EMBL" id="JAYMGO010000011">
    <property type="protein sequence ID" value="KAL1265175.1"/>
    <property type="molecule type" value="Genomic_DNA"/>
</dbReference>